<evidence type="ECO:0000256" key="1">
    <source>
        <dbReference type="SAM" id="SignalP"/>
    </source>
</evidence>
<accession>A0A316DNR4</accession>
<evidence type="ECO:0000313" key="3">
    <source>
        <dbReference type="Proteomes" id="UP000245430"/>
    </source>
</evidence>
<dbReference type="OrthoDB" id="1447546at2"/>
<evidence type="ECO:0008006" key="4">
    <source>
        <dbReference type="Google" id="ProtNLM"/>
    </source>
</evidence>
<dbReference type="Proteomes" id="UP000245430">
    <property type="component" value="Unassembled WGS sequence"/>
</dbReference>
<protein>
    <recommendedName>
        <fullName evidence="4">Lipocalin-like protein</fullName>
    </recommendedName>
</protein>
<reference evidence="2 3" key="1">
    <citation type="submission" date="2018-05" db="EMBL/GenBank/DDBJ databases">
        <title>Genomic Encyclopedia of Archaeal and Bacterial Type Strains, Phase II (KMG-II): from individual species to whole genera.</title>
        <authorList>
            <person name="Goeker M."/>
        </authorList>
    </citation>
    <scope>NUCLEOTIDE SEQUENCE [LARGE SCALE GENOMIC DNA]</scope>
    <source>
        <strain evidence="2 3">DSM 22637</strain>
    </source>
</reference>
<comment type="caution">
    <text evidence="2">The sequence shown here is derived from an EMBL/GenBank/DDBJ whole genome shotgun (WGS) entry which is preliminary data.</text>
</comment>
<dbReference type="RefSeq" id="WP_109681558.1">
    <property type="nucleotide sequence ID" value="NZ_QGGP01000002.1"/>
</dbReference>
<organism evidence="2 3">
    <name type="scientific">Xanthomarina spongicola</name>
    <dbReference type="NCBI Taxonomy" id="570520"/>
    <lineage>
        <taxon>Bacteria</taxon>
        <taxon>Pseudomonadati</taxon>
        <taxon>Bacteroidota</taxon>
        <taxon>Flavobacteriia</taxon>
        <taxon>Flavobacteriales</taxon>
        <taxon>Flavobacteriaceae</taxon>
        <taxon>Xanthomarina</taxon>
    </lineage>
</organism>
<sequence length="142" mass="15656">MKTINKILMALIVVTLISCSDDNPLTDSGQNNNNNNNEPTYNLDALQGDWIRVGGNNPNNEGMVVKVTNDKAKILDPVASGFLVDDIKWKTIEAIDEENYNHLELGSDLNYYNGTIEFGVDDTLRISVGSSGPGSVQKWIRQ</sequence>
<dbReference type="PROSITE" id="PS51257">
    <property type="entry name" value="PROKAR_LIPOPROTEIN"/>
    <property type="match status" value="1"/>
</dbReference>
<evidence type="ECO:0000313" key="2">
    <source>
        <dbReference type="EMBL" id="PWK19674.1"/>
    </source>
</evidence>
<keyword evidence="1" id="KW-0732">Signal</keyword>
<proteinExistence type="predicted"/>
<feature type="signal peptide" evidence="1">
    <location>
        <begin position="1"/>
        <end position="20"/>
    </location>
</feature>
<keyword evidence="3" id="KW-1185">Reference proteome</keyword>
<dbReference type="EMBL" id="QGGP01000002">
    <property type="protein sequence ID" value="PWK19674.1"/>
    <property type="molecule type" value="Genomic_DNA"/>
</dbReference>
<dbReference type="AlphaFoldDB" id="A0A316DNR4"/>
<feature type="chain" id="PRO_5016292502" description="Lipocalin-like protein" evidence="1">
    <location>
        <begin position="21"/>
        <end position="142"/>
    </location>
</feature>
<name>A0A316DNR4_9FLAO</name>
<gene>
    <name evidence="2" type="ORF">LX78_01024</name>
</gene>